<comment type="caution">
    <text evidence="2">The sequence shown here is derived from an EMBL/GenBank/DDBJ whole genome shotgun (WGS) entry which is preliminary data.</text>
</comment>
<accession>A0A2R6NFQ3</accession>
<reference evidence="2 3" key="1">
    <citation type="submission" date="2018-02" db="EMBL/GenBank/DDBJ databases">
        <title>Genome sequence of the basidiomycete white-rot fungus Phlebia centrifuga.</title>
        <authorList>
            <person name="Granchi Z."/>
            <person name="Peng M."/>
            <person name="de Vries R.P."/>
            <person name="Hilden K."/>
            <person name="Makela M.R."/>
            <person name="Grigoriev I."/>
            <person name="Riley R."/>
        </authorList>
    </citation>
    <scope>NUCLEOTIDE SEQUENCE [LARGE SCALE GENOMIC DNA]</scope>
    <source>
        <strain evidence="2 3">FBCC195</strain>
    </source>
</reference>
<dbReference type="AlphaFoldDB" id="A0A2R6NFQ3"/>
<dbReference type="EMBL" id="MLYV02001293">
    <property type="protein sequence ID" value="PSR71176.1"/>
    <property type="molecule type" value="Genomic_DNA"/>
</dbReference>
<sequence>MPPKSTGKRKSDGAGLEASSSKKTRVDDAAVQLMTTILANPNNYPISDDDDEIRNSLLTLAQHAQTLQQQLNSLVASGSSAVAPKKTNEELEVGAEKIHLMYTDHPASKVWET</sequence>
<evidence type="ECO:0000313" key="3">
    <source>
        <dbReference type="Proteomes" id="UP000186601"/>
    </source>
</evidence>
<gene>
    <name evidence="2" type="ORF">PHLCEN_2v12950</name>
</gene>
<name>A0A2R6NFQ3_9APHY</name>
<proteinExistence type="predicted"/>
<keyword evidence="3" id="KW-1185">Reference proteome</keyword>
<evidence type="ECO:0000256" key="1">
    <source>
        <dbReference type="SAM" id="MobiDB-lite"/>
    </source>
</evidence>
<dbReference type="OrthoDB" id="5370359at2759"/>
<protein>
    <submittedName>
        <fullName evidence="2">Uncharacterized protein</fullName>
    </submittedName>
</protein>
<dbReference type="Proteomes" id="UP000186601">
    <property type="component" value="Unassembled WGS sequence"/>
</dbReference>
<organism evidence="2 3">
    <name type="scientific">Hermanssonia centrifuga</name>
    <dbReference type="NCBI Taxonomy" id="98765"/>
    <lineage>
        <taxon>Eukaryota</taxon>
        <taxon>Fungi</taxon>
        <taxon>Dikarya</taxon>
        <taxon>Basidiomycota</taxon>
        <taxon>Agaricomycotina</taxon>
        <taxon>Agaricomycetes</taxon>
        <taxon>Polyporales</taxon>
        <taxon>Meruliaceae</taxon>
        <taxon>Hermanssonia</taxon>
    </lineage>
</organism>
<evidence type="ECO:0000313" key="2">
    <source>
        <dbReference type="EMBL" id="PSR71176.1"/>
    </source>
</evidence>
<feature type="non-terminal residue" evidence="2">
    <location>
        <position position="113"/>
    </location>
</feature>
<feature type="region of interest" description="Disordered" evidence="1">
    <location>
        <begin position="1"/>
        <end position="25"/>
    </location>
</feature>